<dbReference type="InterPro" id="IPR029039">
    <property type="entry name" value="Flavoprotein-like_sf"/>
</dbReference>
<dbReference type="OrthoDB" id="8445767at2"/>
<proteinExistence type="predicted"/>
<name>C8RYY2_9RHOB</name>
<dbReference type="Pfam" id="PF03358">
    <property type="entry name" value="FMN_red"/>
    <property type="match status" value="1"/>
</dbReference>
<evidence type="ECO:0000259" key="3">
    <source>
        <dbReference type="Pfam" id="PF03358"/>
    </source>
</evidence>
<gene>
    <name evidence="4" type="ORF">Rsw2DRAFT_1010</name>
</gene>
<dbReference type="STRING" id="371731.Rsw2DRAFT_1010"/>
<evidence type="ECO:0000313" key="5">
    <source>
        <dbReference type="Proteomes" id="UP000010121"/>
    </source>
</evidence>
<keyword evidence="1" id="KW-0285">Flavoprotein</keyword>
<dbReference type="PANTHER" id="PTHR43278:SF4">
    <property type="entry name" value="NAD(P)H-DEPENDENT FMN-CONTAINING OXIDOREDUCTASE YWQN-RELATED"/>
    <property type="match status" value="1"/>
</dbReference>
<dbReference type="Gene3D" id="3.40.50.360">
    <property type="match status" value="1"/>
</dbReference>
<evidence type="ECO:0000313" key="4">
    <source>
        <dbReference type="EMBL" id="EEW25939.1"/>
    </source>
</evidence>
<sequence length="213" mass="23216">MCFGLRHNRNRFAFCRGLCLAVRARQPRGTMPDRSFLFLTSSARAGGNSESLARAAAAHLPQATPQVWIDLASAGLPGFHDRRGDAPEPLTGHMAEIAAEMQAASDIVLVAPVYWYALPAPAKLLLDHWSGWLDLPQLGFGDWIRARRLWLITTRADPAPDVADLPEAMVRRTAEWLQMAWGGALHGIADGPGEIEADPAAQAAARHFLAKPR</sequence>
<dbReference type="AlphaFoldDB" id="C8RYY2"/>
<dbReference type="InterPro" id="IPR051796">
    <property type="entry name" value="ISF_SsuE-like"/>
</dbReference>
<dbReference type="PANTHER" id="PTHR43278">
    <property type="entry name" value="NAD(P)H-DEPENDENT FMN-CONTAINING OXIDOREDUCTASE YWQN-RELATED"/>
    <property type="match status" value="1"/>
</dbReference>
<dbReference type="SUPFAM" id="SSF52218">
    <property type="entry name" value="Flavoproteins"/>
    <property type="match status" value="1"/>
</dbReference>
<keyword evidence="5" id="KW-1185">Reference proteome</keyword>
<evidence type="ECO:0000256" key="2">
    <source>
        <dbReference type="ARBA" id="ARBA00022643"/>
    </source>
</evidence>
<protein>
    <submittedName>
        <fullName evidence="4">NADPH-dependent FMN reductase</fullName>
    </submittedName>
</protein>
<dbReference type="eggNOG" id="COG0431">
    <property type="taxonomic scope" value="Bacteria"/>
</dbReference>
<dbReference type="GO" id="GO:0016491">
    <property type="term" value="F:oxidoreductase activity"/>
    <property type="evidence" value="ECO:0007669"/>
    <property type="project" value="InterPro"/>
</dbReference>
<evidence type="ECO:0000256" key="1">
    <source>
        <dbReference type="ARBA" id="ARBA00022630"/>
    </source>
</evidence>
<keyword evidence="2" id="KW-0288">FMN</keyword>
<reference evidence="4 5" key="1">
    <citation type="submission" date="2009-08" db="EMBL/GenBank/DDBJ databases">
        <title>The draft genome of Rhodobacter sp. SW2.</title>
        <authorList>
            <consortium name="US DOE Joint Genome Institute (JGI-PGF)"/>
            <person name="Lucas S."/>
            <person name="Copeland A."/>
            <person name="Lapidus A."/>
            <person name="Glavina del Rio T."/>
            <person name="Tice H."/>
            <person name="Bruce D."/>
            <person name="Goodwin L."/>
            <person name="Pitluck S."/>
            <person name="Larimer F."/>
            <person name="Land M.L."/>
            <person name="Hauser L."/>
            <person name="Emerson D."/>
        </authorList>
    </citation>
    <scope>NUCLEOTIDE SEQUENCE [LARGE SCALE GENOMIC DNA]</scope>
    <source>
        <strain evidence="4 5">SW2</strain>
    </source>
</reference>
<comment type="caution">
    <text evidence="4">The sequence shown here is derived from an EMBL/GenBank/DDBJ whole genome shotgun (WGS) entry which is preliminary data.</text>
</comment>
<accession>C8RYY2</accession>
<feature type="domain" description="NADPH-dependent FMN reductase-like" evidence="3">
    <location>
        <begin position="37"/>
        <end position="130"/>
    </location>
</feature>
<dbReference type="EMBL" id="ACYY01000005">
    <property type="protein sequence ID" value="EEW25939.1"/>
    <property type="molecule type" value="Genomic_DNA"/>
</dbReference>
<dbReference type="InterPro" id="IPR005025">
    <property type="entry name" value="FMN_Rdtase-like_dom"/>
</dbReference>
<dbReference type="Proteomes" id="UP000010121">
    <property type="component" value="Unassembled WGS sequence"/>
</dbReference>
<organism evidence="4 5">
    <name type="scientific">Rhodobacter ferrooxidans</name>
    <dbReference type="NCBI Taxonomy" id="371731"/>
    <lineage>
        <taxon>Bacteria</taxon>
        <taxon>Pseudomonadati</taxon>
        <taxon>Pseudomonadota</taxon>
        <taxon>Alphaproteobacteria</taxon>
        <taxon>Rhodobacterales</taxon>
        <taxon>Rhodobacter group</taxon>
        <taxon>Rhodobacter</taxon>
    </lineage>
</organism>